<dbReference type="EMBL" id="VCIW01000008">
    <property type="protein sequence ID" value="TLS51631.1"/>
    <property type="molecule type" value="Genomic_DNA"/>
</dbReference>
<organism evidence="5 6">
    <name type="scientific">Paenibacillus antri</name>
    <dbReference type="NCBI Taxonomy" id="2582848"/>
    <lineage>
        <taxon>Bacteria</taxon>
        <taxon>Bacillati</taxon>
        <taxon>Bacillota</taxon>
        <taxon>Bacilli</taxon>
        <taxon>Bacillales</taxon>
        <taxon>Paenibacillaceae</taxon>
        <taxon>Paenibacillus</taxon>
    </lineage>
</organism>
<dbReference type="Proteomes" id="UP000309676">
    <property type="component" value="Unassembled WGS sequence"/>
</dbReference>
<dbReference type="InterPro" id="IPR028082">
    <property type="entry name" value="Peripla_BP_I"/>
</dbReference>
<dbReference type="InterPro" id="IPR046335">
    <property type="entry name" value="LacI/GalR-like_sensor"/>
</dbReference>
<keyword evidence="3" id="KW-0804">Transcription</keyword>
<proteinExistence type="predicted"/>
<dbReference type="PROSITE" id="PS50932">
    <property type="entry name" value="HTH_LACI_2"/>
    <property type="match status" value="1"/>
</dbReference>
<dbReference type="PANTHER" id="PTHR30146">
    <property type="entry name" value="LACI-RELATED TRANSCRIPTIONAL REPRESSOR"/>
    <property type="match status" value="1"/>
</dbReference>
<protein>
    <submittedName>
        <fullName evidence="5">LacI family transcriptional regulator</fullName>
    </submittedName>
</protein>
<dbReference type="GO" id="GO:0000976">
    <property type="term" value="F:transcription cis-regulatory region binding"/>
    <property type="evidence" value="ECO:0007669"/>
    <property type="project" value="TreeGrafter"/>
</dbReference>
<reference evidence="5 6" key="1">
    <citation type="submission" date="2019-05" db="EMBL/GenBank/DDBJ databases">
        <authorList>
            <person name="Narsing Rao M.P."/>
            <person name="Li W.J."/>
        </authorList>
    </citation>
    <scope>NUCLEOTIDE SEQUENCE [LARGE SCALE GENOMIC DNA]</scope>
    <source>
        <strain evidence="5 6">SYSU_K30003</strain>
    </source>
</reference>
<dbReference type="SUPFAM" id="SSF53822">
    <property type="entry name" value="Periplasmic binding protein-like I"/>
    <property type="match status" value="1"/>
</dbReference>
<dbReference type="GO" id="GO:0003700">
    <property type="term" value="F:DNA-binding transcription factor activity"/>
    <property type="evidence" value="ECO:0007669"/>
    <property type="project" value="TreeGrafter"/>
</dbReference>
<comment type="caution">
    <text evidence="5">The sequence shown here is derived from an EMBL/GenBank/DDBJ whole genome shotgun (WGS) entry which is preliminary data.</text>
</comment>
<evidence type="ECO:0000256" key="1">
    <source>
        <dbReference type="ARBA" id="ARBA00023015"/>
    </source>
</evidence>
<dbReference type="InterPro" id="IPR010982">
    <property type="entry name" value="Lambda_DNA-bd_dom_sf"/>
</dbReference>
<dbReference type="RefSeq" id="WP_238392491.1">
    <property type="nucleotide sequence ID" value="NZ_VCIW01000008.1"/>
</dbReference>
<evidence type="ECO:0000256" key="2">
    <source>
        <dbReference type="ARBA" id="ARBA00023125"/>
    </source>
</evidence>
<evidence type="ECO:0000313" key="5">
    <source>
        <dbReference type="EMBL" id="TLS51631.1"/>
    </source>
</evidence>
<dbReference type="InterPro" id="IPR000843">
    <property type="entry name" value="HTH_LacI"/>
</dbReference>
<dbReference type="PROSITE" id="PS00356">
    <property type="entry name" value="HTH_LACI_1"/>
    <property type="match status" value="1"/>
</dbReference>
<dbReference type="AlphaFoldDB" id="A0A5R9G7E0"/>
<sequence>MKVTIKDIASMAGVSISTVSRVINGSKPVNEDVRNRVLEAMRQTNYRAVHIPGGGEAADRESLRIAVIIPEYSNTVLNEFIVGIHRVAQLYGYVIDIGLTDGTPATELDYLRRFSEERPNGLIFVGSEWGAEHTEIAKSSDLPCVLVGQESRVPGVPSVHVDNVTASYEAVTYLAQRGHRDIAIICGTGNMAVGTHRLQGYRQAMADAELPVRDDWVVECEISVEEGYRAMRAIAGTGELPTAVFCATDLMAIGAMNCLLDQGVRIPEDVSVFGFDGSFVSSIFRPKLTTVEYSATEVGMTAARHLMKLIKGETGVPPHSNVTHYLAIRESTN</sequence>
<dbReference type="SUPFAM" id="SSF47413">
    <property type="entry name" value="lambda repressor-like DNA-binding domains"/>
    <property type="match status" value="1"/>
</dbReference>
<dbReference type="Gene3D" id="1.10.260.40">
    <property type="entry name" value="lambda repressor-like DNA-binding domains"/>
    <property type="match status" value="1"/>
</dbReference>
<dbReference type="PRINTS" id="PR00036">
    <property type="entry name" value="HTHLACI"/>
</dbReference>
<keyword evidence="1" id="KW-0805">Transcription regulation</keyword>
<keyword evidence="6" id="KW-1185">Reference proteome</keyword>
<dbReference type="Pfam" id="PF00356">
    <property type="entry name" value="LacI"/>
    <property type="match status" value="1"/>
</dbReference>
<dbReference type="CDD" id="cd06267">
    <property type="entry name" value="PBP1_LacI_sugar_binding-like"/>
    <property type="match status" value="1"/>
</dbReference>
<dbReference type="PANTHER" id="PTHR30146:SF109">
    <property type="entry name" value="HTH-TYPE TRANSCRIPTIONAL REGULATOR GALS"/>
    <property type="match status" value="1"/>
</dbReference>
<feature type="domain" description="HTH lacI-type" evidence="4">
    <location>
        <begin position="3"/>
        <end position="47"/>
    </location>
</feature>
<name>A0A5R9G7E0_9BACL</name>
<gene>
    <name evidence="5" type="ORF">FE782_14090</name>
</gene>
<evidence type="ECO:0000313" key="6">
    <source>
        <dbReference type="Proteomes" id="UP000309676"/>
    </source>
</evidence>
<accession>A0A5R9G7E0</accession>
<dbReference type="CDD" id="cd01392">
    <property type="entry name" value="HTH_LacI"/>
    <property type="match status" value="1"/>
</dbReference>
<keyword evidence="2" id="KW-0238">DNA-binding</keyword>
<dbReference type="Gene3D" id="3.40.50.2300">
    <property type="match status" value="2"/>
</dbReference>
<dbReference type="SMART" id="SM00354">
    <property type="entry name" value="HTH_LACI"/>
    <property type="match status" value="1"/>
</dbReference>
<dbReference type="Pfam" id="PF13377">
    <property type="entry name" value="Peripla_BP_3"/>
    <property type="match status" value="1"/>
</dbReference>
<evidence type="ECO:0000256" key="3">
    <source>
        <dbReference type="ARBA" id="ARBA00023163"/>
    </source>
</evidence>
<evidence type="ECO:0000259" key="4">
    <source>
        <dbReference type="PROSITE" id="PS50932"/>
    </source>
</evidence>